<name>A0ABV1G1L1_9BACT</name>
<dbReference type="Pfam" id="PF06321">
    <property type="entry name" value="P_gingi_FimA"/>
    <property type="match status" value="1"/>
</dbReference>
<comment type="similarity">
    <text evidence="2">Belongs to the bacteroidetes fimbrillin superfamily. FimA/Mfa1 family.</text>
</comment>
<feature type="signal peptide" evidence="5">
    <location>
        <begin position="1"/>
        <end position="25"/>
    </location>
</feature>
<feature type="chain" id="PRO_5047378909" evidence="5">
    <location>
        <begin position="26"/>
        <end position="513"/>
    </location>
</feature>
<evidence type="ECO:0000256" key="5">
    <source>
        <dbReference type="SAM" id="SignalP"/>
    </source>
</evidence>
<evidence type="ECO:0000256" key="4">
    <source>
        <dbReference type="ARBA" id="ARBA00023263"/>
    </source>
</evidence>
<gene>
    <name evidence="7" type="ORF">AAAT87_13280</name>
</gene>
<evidence type="ECO:0000259" key="6">
    <source>
        <dbReference type="Pfam" id="PF06321"/>
    </source>
</evidence>
<protein>
    <submittedName>
        <fullName evidence="7">Fimbrial protein</fullName>
    </submittedName>
</protein>
<dbReference type="InterPro" id="IPR029141">
    <property type="entry name" value="FimA_N"/>
</dbReference>
<proteinExistence type="inferred from homology"/>
<dbReference type="RefSeq" id="WP_349226669.1">
    <property type="nucleotide sequence ID" value="NZ_JBBNFG020000002.1"/>
</dbReference>
<evidence type="ECO:0000256" key="3">
    <source>
        <dbReference type="ARBA" id="ARBA00022729"/>
    </source>
</evidence>
<keyword evidence="3 5" id="KW-0732">Signal</keyword>
<keyword evidence="8" id="KW-1185">Reference proteome</keyword>
<dbReference type="Gene3D" id="2.60.40.3690">
    <property type="match status" value="1"/>
</dbReference>
<evidence type="ECO:0000313" key="7">
    <source>
        <dbReference type="EMBL" id="MEQ2509222.1"/>
    </source>
</evidence>
<comment type="subcellular location">
    <subcellularLocation>
        <location evidence="1">Fimbrium</location>
    </subcellularLocation>
</comment>
<accession>A0ABV1G1L1</accession>
<dbReference type="EMBL" id="JBBNGE010000061">
    <property type="protein sequence ID" value="MEQ2509222.1"/>
    <property type="molecule type" value="Genomic_DNA"/>
</dbReference>
<comment type="caution">
    <text evidence="7">The sequence shown here is derived from an EMBL/GenBank/DDBJ whole genome shotgun (WGS) entry which is preliminary data.</text>
</comment>
<dbReference type="Proteomes" id="UP001465717">
    <property type="component" value="Unassembled WGS sequence"/>
</dbReference>
<organism evidence="7 8">
    <name type="scientific">Segatella sinensis</name>
    <dbReference type="NCBI Taxonomy" id="3085167"/>
    <lineage>
        <taxon>Bacteria</taxon>
        <taxon>Pseudomonadati</taxon>
        <taxon>Bacteroidota</taxon>
        <taxon>Bacteroidia</taxon>
        <taxon>Bacteroidales</taxon>
        <taxon>Prevotellaceae</taxon>
        <taxon>Segatella</taxon>
    </lineage>
</organism>
<sequence>MKAISKYFAMCAIALLGLANTSCMSDDIDGTPSCDYDVVLEYKVGGSATDTRAAVTRAGETTEDGSDYLNENWIERLELFVFDANGNFVKRLPLTDASVQGSPTTDYKHKKLESTQLKRSDITGNTLYLVANLDNIGSITTLDQLKAATINKAATFNPKAKQTSFVMDAKMEETKPIENGMIHIRFQLKRALAKIRLNVQDDKGNTVAPTENAYACQLIHYAADGSILAEGTSTNNALNNEAAASSKVTAPAITQDNKAVFYSYANNWIDKKKDPKVEEPIDVTKQTYILLKAKFNNNDYFYKVPVNKRLYEDNDEATADGKPNWANYEPLYRLDRNTIYDVTAKVDREGGSDPDNPAELNVNPIVSNWVDNIVWEYTDTVSIEMVRDEGEYRDSVEVHYGIPNGGGPAITLKNIDTGDKNWILQCDNPDFAFYVNGTTYDTVSKSDIKGNSFTFYVVPKRNKDLAVERNFDTNVFIVLAPDMRKVLFNVGTGKLPGDEFNIKFTQGADRSGI</sequence>
<reference evidence="7 8" key="1">
    <citation type="submission" date="2024-04" db="EMBL/GenBank/DDBJ databases">
        <title>Human intestinal bacterial collection.</title>
        <authorList>
            <person name="Pauvert C."/>
            <person name="Hitch T.C.A."/>
            <person name="Clavel T."/>
        </authorList>
    </citation>
    <scope>NUCLEOTIDE SEQUENCE [LARGE SCALE GENOMIC DNA]</scope>
    <source>
        <strain evidence="7 8">CLA-AA-H174</strain>
    </source>
</reference>
<evidence type="ECO:0000256" key="2">
    <source>
        <dbReference type="ARBA" id="ARBA00006011"/>
    </source>
</evidence>
<evidence type="ECO:0000313" key="8">
    <source>
        <dbReference type="Proteomes" id="UP001465717"/>
    </source>
</evidence>
<evidence type="ECO:0000256" key="1">
    <source>
        <dbReference type="ARBA" id="ARBA00004561"/>
    </source>
</evidence>
<keyword evidence="4" id="KW-0281">Fimbrium</keyword>
<feature type="domain" description="Major fimbrial subunit protein N-terminal" evidence="6">
    <location>
        <begin position="53"/>
        <end position="174"/>
    </location>
</feature>